<organism evidence="6">
    <name type="scientific">hydrothermal vent metagenome</name>
    <dbReference type="NCBI Taxonomy" id="652676"/>
    <lineage>
        <taxon>unclassified sequences</taxon>
        <taxon>metagenomes</taxon>
        <taxon>ecological metagenomes</taxon>
    </lineage>
</organism>
<comment type="subcellular location">
    <subcellularLocation>
        <location evidence="1">Mitochondrion</location>
    </subcellularLocation>
</comment>
<dbReference type="InterPro" id="IPR045179">
    <property type="entry name" value="YgfZ/GcvT"/>
</dbReference>
<evidence type="ECO:0000256" key="2">
    <source>
        <dbReference type="ARBA" id="ARBA00022946"/>
    </source>
</evidence>
<dbReference type="InterPro" id="IPR057460">
    <property type="entry name" value="CAF17_C"/>
</dbReference>
<evidence type="ECO:0000259" key="5">
    <source>
        <dbReference type="Pfam" id="PF25455"/>
    </source>
</evidence>
<gene>
    <name evidence="6" type="ORF">MNBD_ALPHA09-1608</name>
</gene>
<name>A0A3B0TI48_9ZZZZ</name>
<keyword evidence="3" id="KW-0496">Mitochondrion</keyword>
<proteinExistence type="predicted"/>
<dbReference type="InterPro" id="IPR006222">
    <property type="entry name" value="GCVT_N"/>
</dbReference>
<dbReference type="Pfam" id="PF01571">
    <property type="entry name" value="GCV_T"/>
    <property type="match status" value="1"/>
</dbReference>
<dbReference type="PANTHER" id="PTHR22602">
    <property type="entry name" value="TRANSFERASE CAF17, MITOCHONDRIAL-RELATED"/>
    <property type="match status" value="1"/>
</dbReference>
<reference evidence="6" key="1">
    <citation type="submission" date="2018-06" db="EMBL/GenBank/DDBJ databases">
        <authorList>
            <person name="Zhirakovskaya E."/>
        </authorList>
    </citation>
    <scope>NUCLEOTIDE SEQUENCE</scope>
</reference>
<dbReference type="EMBL" id="UOEM01000035">
    <property type="protein sequence ID" value="VAW11839.1"/>
    <property type="molecule type" value="Genomic_DNA"/>
</dbReference>
<dbReference type="InterPro" id="IPR027266">
    <property type="entry name" value="TrmE/GcvT-like"/>
</dbReference>
<dbReference type="NCBIfam" id="TIGR03317">
    <property type="entry name" value="ygfZ_signature"/>
    <property type="match status" value="1"/>
</dbReference>
<dbReference type="AlphaFoldDB" id="A0A3B0TI48"/>
<sequence length="278" mass="29862">MAETWARERGVVAVSGTDAAGFLHGLVTADIENMPPGAMAFGALLTPQGKILFDFIIHRTEDTYLLDLPAQATEALIKRLGFYKLRSNVEIEDVSDRFAILVDIEPDARPADPRLKALGSRRIVGAADATGADDTGAHDQARIALGIAECWRDFASGDVFPHEANFDRLHGVNLAKGCYVGQEVVSRMHHRGPARKRFLPCRVEGDVPPVDAEVTAGDRNVGRTGTAAGGKLLALLRLDRIADAAAGKTPLRSGAARLWPQIPSWANDISLTQKAAVQ</sequence>
<dbReference type="SUPFAM" id="SSF103025">
    <property type="entry name" value="Folate-binding domain"/>
    <property type="match status" value="1"/>
</dbReference>
<dbReference type="PANTHER" id="PTHR22602:SF0">
    <property type="entry name" value="TRANSFERASE CAF17, MITOCHONDRIAL-RELATED"/>
    <property type="match status" value="1"/>
</dbReference>
<dbReference type="Pfam" id="PF25455">
    <property type="entry name" value="Beta-barrel_CAF17_C"/>
    <property type="match status" value="1"/>
</dbReference>
<dbReference type="InterPro" id="IPR017703">
    <property type="entry name" value="YgfZ/GCV_T_CS"/>
</dbReference>
<feature type="domain" description="GCVT N-terminal" evidence="4">
    <location>
        <begin position="12"/>
        <end position="102"/>
    </location>
</feature>
<evidence type="ECO:0000259" key="4">
    <source>
        <dbReference type="Pfam" id="PF01571"/>
    </source>
</evidence>
<evidence type="ECO:0000313" key="6">
    <source>
        <dbReference type="EMBL" id="VAW11839.1"/>
    </source>
</evidence>
<accession>A0A3B0TI48</accession>
<feature type="domain" description="CAF17 C-terminal" evidence="5">
    <location>
        <begin position="195"/>
        <end position="267"/>
    </location>
</feature>
<protein>
    <submittedName>
        <fullName evidence="6">tRNA-modifying protein YgfZ</fullName>
    </submittedName>
</protein>
<dbReference type="GO" id="GO:0016226">
    <property type="term" value="P:iron-sulfur cluster assembly"/>
    <property type="evidence" value="ECO:0007669"/>
    <property type="project" value="TreeGrafter"/>
</dbReference>
<dbReference type="GO" id="GO:0005739">
    <property type="term" value="C:mitochondrion"/>
    <property type="evidence" value="ECO:0007669"/>
    <property type="project" value="UniProtKB-SubCell"/>
</dbReference>
<keyword evidence="2" id="KW-0809">Transit peptide</keyword>
<evidence type="ECO:0000256" key="1">
    <source>
        <dbReference type="ARBA" id="ARBA00004173"/>
    </source>
</evidence>
<dbReference type="Gene3D" id="3.30.1360.120">
    <property type="entry name" value="Probable tRNA modification gtpase trme, domain 1"/>
    <property type="match status" value="2"/>
</dbReference>
<evidence type="ECO:0000256" key="3">
    <source>
        <dbReference type="ARBA" id="ARBA00023128"/>
    </source>
</evidence>